<sequence length="157" mass="17259">MKLTVTSANSTCRNTNSTLGYSGVALLVELLVLRRVATALYSGEWTILLNPERRTTIDAGVPETESCSQSIHVSSLLAQRAALFSAEDDVACGRSAVQDFIAQADTPPLSRLILLRLIKGTRFVQCLYRCLGVFCVAGVKMRSRLRRPCLRFVAKDH</sequence>
<dbReference type="AlphaFoldDB" id="A0A5C6BYG8"/>
<reference evidence="1 2" key="1">
    <citation type="journal article" date="2020" name="Antonie Van Leeuwenhoek">
        <title>Rhodopirellula heiligendammensis sp. nov., Rhodopirellula pilleata sp. nov., and Rhodopirellula solitaria sp. nov. isolated from natural or artificial marine surfaces in Northern Germany and California, USA, and emended description of the genus Rhodopirellula.</title>
        <authorList>
            <person name="Kallscheuer N."/>
            <person name="Wiegand S."/>
            <person name="Jogler M."/>
            <person name="Boedeker C."/>
            <person name="Peeters S.H."/>
            <person name="Rast P."/>
            <person name="Heuer A."/>
            <person name="Jetten M.S.M."/>
            <person name="Rohde M."/>
            <person name="Jogler C."/>
        </authorList>
    </citation>
    <scope>NUCLEOTIDE SEQUENCE [LARGE SCALE GENOMIC DNA]</scope>
    <source>
        <strain evidence="1 2">Poly21</strain>
    </source>
</reference>
<evidence type="ECO:0000313" key="2">
    <source>
        <dbReference type="Proteomes" id="UP000319908"/>
    </source>
</evidence>
<dbReference type="Proteomes" id="UP000319908">
    <property type="component" value="Unassembled WGS sequence"/>
</dbReference>
<name>A0A5C6BYG8_9BACT</name>
<protein>
    <submittedName>
        <fullName evidence="1">Uncharacterized protein</fullName>
    </submittedName>
</protein>
<keyword evidence="2" id="KW-1185">Reference proteome</keyword>
<accession>A0A5C6BYG8</accession>
<comment type="caution">
    <text evidence="1">The sequence shown here is derived from an EMBL/GenBank/DDBJ whole genome shotgun (WGS) entry which is preliminary data.</text>
</comment>
<gene>
    <name evidence="1" type="ORF">Poly21_28560</name>
</gene>
<evidence type="ECO:0000313" key="1">
    <source>
        <dbReference type="EMBL" id="TWU15659.1"/>
    </source>
</evidence>
<dbReference type="EMBL" id="SJPU01000002">
    <property type="protein sequence ID" value="TWU15659.1"/>
    <property type="molecule type" value="Genomic_DNA"/>
</dbReference>
<proteinExistence type="predicted"/>
<organism evidence="1 2">
    <name type="scientific">Allorhodopirellula heiligendammensis</name>
    <dbReference type="NCBI Taxonomy" id="2714739"/>
    <lineage>
        <taxon>Bacteria</taxon>
        <taxon>Pseudomonadati</taxon>
        <taxon>Planctomycetota</taxon>
        <taxon>Planctomycetia</taxon>
        <taxon>Pirellulales</taxon>
        <taxon>Pirellulaceae</taxon>
        <taxon>Allorhodopirellula</taxon>
    </lineage>
</organism>